<feature type="transmembrane region" description="Helical" evidence="1">
    <location>
        <begin position="52"/>
        <end position="71"/>
    </location>
</feature>
<keyword evidence="1" id="KW-1133">Transmembrane helix</keyword>
<dbReference type="GO" id="GO:0005886">
    <property type="term" value="C:plasma membrane"/>
    <property type="evidence" value="ECO:0007669"/>
    <property type="project" value="TreeGrafter"/>
</dbReference>
<protein>
    <submittedName>
        <fullName evidence="2">Putative symporter YjmB</fullName>
    </submittedName>
</protein>
<dbReference type="InterPro" id="IPR036259">
    <property type="entry name" value="MFS_trans_sf"/>
</dbReference>
<comment type="caution">
    <text evidence="2">The sequence shown here is derived from an EMBL/GenBank/DDBJ whole genome shotgun (WGS) entry which is preliminary data.</text>
</comment>
<dbReference type="InterPro" id="IPR001927">
    <property type="entry name" value="Na/Gal_symport"/>
</dbReference>
<dbReference type="STRING" id="29367.CLPUN_29040"/>
<dbReference type="GO" id="GO:0015293">
    <property type="term" value="F:symporter activity"/>
    <property type="evidence" value="ECO:0007669"/>
    <property type="project" value="InterPro"/>
</dbReference>
<dbReference type="PANTHER" id="PTHR11328:SF24">
    <property type="entry name" value="MAJOR FACILITATOR SUPERFAMILY (MFS) PROFILE DOMAIN-CONTAINING PROTEIN"/>
    <property type="match status" value="1"/>
</dbReference>
<dbReference type="GO" id="GO:0008643">
    <property type="term" value="P:carbohydrate transport"/>
    <property type="evidence" value="ECO:0007669"/>
    <property type="project" value="InterPro"/>
</dbReference>
<feature type="transmembrane region" description="Helical" evidence="1">
    <location>
        <begin position="388"/>
        <end position="407"/>
    </location>
</feature>
<keyword evidence="1" id="KW-0812">Transmembrane</keyword>
<gene>
    <name evidence="2" type="primary">yjmB_2</name>
    <name evidence="2" type="ORF">CLPUN_29040</name>
</gene>
<evidence type="ECO:0000313" key="2">
    <source>
        <dbReference type="EMBL" id="OOM76056.1"/>
    </source>
</evidence>
<dbReference type="SUPFAM" id="SSF103473">
    <property type="entry name" value="MFS general substrate transporter"/>
    <property type="match status" value="1"/>
</dbReference>
<dbReference type="OrthoDB" id="9764596at2"/>
<organism evidence="2 3">
    <name type="scientific">Clostridium puniceum</name>
    <dbReference type="NCBI Taxonomy" id="29367"/>
    <lineage>
        <taxon>Bacteria</taxon>
        <taxon>Bacillati</taxon>
        <taxon>Bacillota</taxon>
        <taxon>Clostridia</taxon>
        <taxon>Eubacteriales</taxon>
        <taxon>Clostridiaceae</taxon>
        <taxon>Clostridium</taxon>
    </lineage>
</organism>
<feature type="transmembrane region" description="Helical" evidence="1">
    <location>
        <begin position="162"/>
        <end position="182"/>
    </location>
</feature>
<name>A0A1S8TEC4_9CLOT</name>
<accession>A0A1S8TEC4</accession>
<feature type="transmembrane region" description="Helical" evidence="1">
    <location>
        <begin position="119"/>
        <end position="141"/>
    </location>
</feature>
<feature type="transmembrane region" description="Helical" evidence="1">
    <location>
        <begin position="419"/>
        <end position="443"/>
    </location>
</feature>
<feature type="transmembrane region" description="Helical" evidence="1">
    <location>
        <begin position="314"/>
        <end position="344"/>
    </location>
</feature>
<dbReference type="AlphaFoldDB" id="A0A1S8TEC4"/>
<keyword evidence="1" id="KW-0472">Membrane</keyword>
<keyword evidence="3" id="KW-1185">Reference proteome</keyword>
<dbReference type="RefSeq" id="WP_077847987.1">
    <property type="nucleotide sequence ID" value="NZ_LZZM01000178.1"/>
</dbReference>
<dbReference type="InterPro" id="IPR039672">
    <property type="entry name" value="MFS_2"/>
</dbReference>
<evidence type="ECO:0000313" key="3">
    <source>
        <dbReference type="Proteomes" id="UP000190890"/>
    </source>
</evidence>
<dbReference type="NCBIfam" id="TIGR00792">
    <property type="entry name" value="gph"/>
    <property type="match status" value="1"/>
</dbReference>
<feature type="transmembrane region" description="Helical" evidence="1">
    <location>
        <begin position="92"/>
        <end position="113"/>
    </location>
</feature>
<dbReference type="GO" id="GO:0006814">
    <property type="term" value="P:sodium ion transport"/>
    <property type="evidence" value="ECO:0007669"/>
    <property type="project" value="InterPro"/>
</dbReference>
<dbReference type="EMBL" id="LZZM01000178">
    <property type="protein sequence ID" value="OOM76056.1"/>
    <property type="molecule type" value="Genomic_DNA"/>
</dbReference>
<proteinExistence type="predicted"/>
<feature type="transmembrane region" description="Helical" evidence="1">
    <location>
        <begin position="29"/>
        <end position="46"/>
    </location>
</feature>
<sequence length="464" mass="50431">MEQVIKNNIQNADVKLSYKEKVSYGSGEVGINLLFTAMGAFLLFYYTDVAGVSAAAVGSIMLISKIFDGIADIAMGFITDRTQSKYGKARPWLLRMAIPYGIAGILLFTVPEVGEIGKLVYIFLTYNTFCIIYTAAVIPYYSLSSLVTQNQKERENIGFIRSIMTTIGSLAINAGTLPLVNAFGGGKIAWTITFVIFGAISAALFILAFVNTKERVGNDGIDHDANNSKKEKRDMKDEIKYLFKNKYWLILTGNGFCSNMVMALSMGVTVYFAQYILKNPGAVGILALCNMIPMFICIPLGYPLVRKFGKRNMLIAGLVLMVVGYAIMFLGAANLTIVVAGVIIKAIGTATQWTQGPMLADTVEYGEWKNGIRQEGLIFSAQSFGTKIGSGLGTGLIGWVLGITGYIGGAQVQSAPALLGINALFIIIPVVITVIEIIMMALYKLDSEYSNVLEKLNSRKILNH</sequence>
<reference evidence="2 3" key="1">
    <citation type="submission" date="2016-05" db="EMBL/GenBank/DDBJ databases">
        <title>Microbial solvent formation.</title>
        <authorList>
            <person name="Poehlein A."/>
            <person name="Montoya Solano J.D."/>
            <person name="Flitsch S."/>
            <person name="Krabben P."/>
            <person name="Duerre P."/>
            <person name="Daniel R."/>
        </authorList>
    </citation>
    <scope>NUCLEOTIDE SEQUENCE [LARGE SCALE GENOMIC DNA]</scope>
    <source>
        <strain evidence="2 3">DSM 2619</strain>
    </source>
</reference>
<dbReference type="CDD" id="cd17332">
    <property type="entry name" value="MFS_MelB_like"/>
    <property type="match status" value="1"/>
</dbReference>
<dbReference type="Pfam" id="PF13347">
    <property type="entry name" value="MFS_2"/>
    <property type="match status" value="1"/>
</dbReference>
<dbReference type="PANTHER" id="PTHR11328">
    <property type="entry name" value="MAJOR FACILITATOR SUPERFAMILY DOMAIN-CONTAINING PROTEIN"/>
    <property type="match status" value="1"/>
</dbReference>
<feature type="transmembrane region" description="Helical" evidence="1">
    <location>
        <begin position="282"/>
        <end position="302"/>
    </location>
</feature>
<dbReference type="Proteomes" id="UP000190890">
    <property type="component" value="Unassembled WGS sequence"/>
</dbReference>
<dbReference type="Gene3D" id="1.20.1250.20">
    <property type="entry name" value="MFS general substrate transporter like domains"/>
    <property type="match status" value="2"/>
</dbReference>
<evidence type="ECO:0000256" key="1">
    <source>
        <dbReference type="SAM" id="Phobius"/>
    </source>
</evidence>
<feature type="transmembrane region" description="Helical" evidence="1">
    <location>
        <begin position="247"/>
        <end position="276"/>
    </location>
</feature>
<feature type="transmembrane region" description="Helical" evidence="1">
    <location>
        <begin position="188"/>
        <end position="210"/>
    </location>
</feature>